<evidence type="ECO:0000313" key="1">
    <source>
        <dbReference type="EMBL" id="CAG8532687.1"/>
    </source>
</evidence>
<dbReference type="InterPro" id="IPR011009">
    <property type="entry name" value="Kinase-like_dom_sf"/>
</dbReference>
<gene>
    <name evidence="1" type="ORF">RFULGI_LOCUS3864</name>
</gene>
<dbReference type="AlphaFoldDB" id="A0A9N9AL14"/>
<sequence length="406" mass="47134">MIGDLLPPSTLGAPKEWFKLQKCNPIDHPICLNHCPLEASSTISVSLYSSIFGKFKNFCEEDPEREDNQFTYKFCYEMVKYYERKEVHQDEANKMLEKYLGPSVELLTVKCKSSDSSLKDAHTNSTMSFSKYCGANFEYKCDDYSSGTSPYLEIWLYFSVSEAMLAEYAIVDLLTSNIYALKKSLKILDHYYKQVDKQARKMPQTINLEYLLFPKVTIDDKCYSIQIIRQIGNYLLWEVTFSNEQGPTKKAYVKAIQKRKYSLNTHQLLAEAGYAPKFLVYMEYFNNHSTLNHITLNLNDQDRNSLRVKIEMIVEHLHNLGHVYGDLHKGNILIRQFENNDFDVKLIDFEWSGKVGSAHYSHFMNHVGIKWPDGAEDGKLVTKTHNLTMLNQMLLRTGLLQNQIEY</sequence>
<comment type="caution">
    <text evidence="1">The sequence shown here is derived from an EMBL/GenBank/DDBJ whole genome shotgun (WGS) entry which is preliminary data.</text>
</comment>
<dbReference type="OrthoDB" id="2416192at2759"/>
<protein>
    <submittedName>
        <fullName evidence="1">15671_t:CDS:1</fullName>
    </submittedName>
</protein>
<dbReference type="Proteomes" id="UP000789396">
    <property type="component" value="Unassembled WGS sequence"/>
</dbReference>
<dbReference type="EMBL" id="CAJVPZ010003594">
    <property type="protein sequence ID" value="CAG8532687.1"/>
    <property type="molecule type" value="Genomic_DNA"/>
</dbReference>
<evidence type="ECO:0000313" key="2">
    <source>
        <dbReference type="Proteomes" id="UP000789396"/>
    </source>
</evidence>
<dbReference type="InterPro" id="IPR009330">
    <property type="entry name" value="LipoPS_heptP_kinase"/>
</dbReference>
<keyword evidence="2" id="KW-1185">Reference proteome</keyword>
<dbReference type="Pfam" id="PF06176">
    <property type="entry name" value="WaaY"/>
    <property type="match status" value="1"/>
</dbReference>
<name>A0A9N9AL14_9GLOM</name>
<proteinExistence type="predicted"/>
<dbReference type="Gene3D" id="1.10.510.10">
    <property type="entry name" value="Transferase(Phosphotransferase) domain 1"/>
    <property type="match status" value="1"/>
</dbReference>
<accession>A0A9N9AL14</accession>
<reference evidence="1" key="1">
    <citation type="submission" date="2021-06" db="EMBL/GenBank/DDBJ databases">
        <authorList>
            <person name="Kallberg Y."/>
            <person name="Tangrot J."/>
            <person name="Rosling A."/>
        </authorList>
    </citation>
    <scope>NUCLEOTIDE SEQUENCE</scope>
    <source>
        <strain evidence="1">IN212</strain>
    </source>
</reference>
<dbReference type="SUPFAM" id="SSF56112">
    <property type="entry name" value="Protein kinase-like (PK-like)"/>
    <property type="match status" value="1"/>
</dbReference>
<organism evidence="1 2">
    <name type="scientific">Racocetra fulgida</name>
    <dbReference type="NCBI Taxonomy" id="60492"/>
    <lineage>
        <taxon>Eukaryota</taxon>
        <taxon>Fungi</taxon>
        <taxon>Fungi incertae sedis</taxon>
        <taxon>Mucoromycota</taxon>
        <taxon>Glomeromycotina</taxon>
        <taxon>Glomeromycetes</taxon>
        <taxon>Diversisporales</taxon>
        <taxon>Gigasporaceae</taxon>
        <taxon>Racocetra</taxon>
    </lineage>
</organism>